<feature type="transmembrane region" description="Helical" evidence="6">
    <location>
        <begin position="301"/>
        <end position="320"/>
    </location>
</feature>
<dbReference type="PROSITE" id="PS50850">
    <property type="entry name" value="MFS"/>
    <property type="match status" value="1"/>
</dbReference>
<dbReference type="RefSeq" id="WP_093285421.1">
    <property type="nucleotide sequence ID" value="NZ_FOFS01000007.1"/>
</dbReference>
<feature type="transmembrane region" description="Helical" evidence="6">
    <location>
        <begin position="390"/>
        <end position="408"/>
    </location>
</feature>
<gene>
    <name evidence="8" type="ORF">SAMN04488038_107112</name>
</gene>
<dbReference type="Proteomes" id="UP000199233">
    <property type="component" value="Unassembled WGS sequence"/>
</dbReference>
<sequence length="449" mass="48702">MTLQRWREAARVYADARVRGLLFLGFSAGLPFLLVFTTLSAWLAQAGVSRATIGYFSWVGLTYSLKLFWSPVVDRLPLPLLTTWLGRRRSWMLLAQCGIATGLALMAFNDPAQNLERTALLAVLVAFSSATQDIALDAYRIECAPSEQQGALAAAYQLGYRIALIVAGAGALLIAAEHGWTLSYLCMALLAGVGILTVLLMNEQQRGIGDFAHAQEQRVLDFLQRSRHWPASLRKLAAWLIGALLCPFLDFFSRNGWRKAALILLFIGVYRMHEYAMGVMANPFYLDKGYTLTQIAAMSKVYGIIMTMLGVLIAGSLVAALGIARTLFVGVAVIACGNLFFSWLARLPAPELLHLGIAISVDNIGIGIAGTAFVAFLSGLTNSAYTATQYALFGSLFPLPGKLLAGFSGRIVDAWGYADFFLYTAALTLPALLLSAYLIRHPLGAAQRS</sequence>
<keyword evidence="3 6" id="KW-0812">Transmembrane</keyword>
<dbReference type="STRING" id="489703.SAMN04488038_107112"/>
<feature type="transmembrane region" description="Helical" evidence="6">
    <location>
        <begin position="182"/>
        <end position="201"/>
    </location>
</feature>
<dbReference type="GO" id="GO:0016020">
    <property type="term" value="C:membrane"/>
    <property type="evidence" value="ECO:0007669"/>
    <property type="project" value="UniProtKB-SubCell"/>
</dbReference>
<proteinExistence type="predicted"/>
<dbReference type="Gene3D" id="1.20.1250.20">
    <property type="entry name" value="MFS general substrate transporter like domains"/>
    <property type="match status" value="1"/>
</dbReference>
<organism evidence="8 9">
    <name type="scientific">Solimonas aquatica</name>
    <dbReference type="NCBI Taxonomy" id="489703"/>
    <lineage>
        <taxon>Bacteria</taxon>
        <taxon>Pseudomonadati</taxon>
        <taxon>Pseudomonadota</taxon>
        <taxon>Gammaproteobacteria</taxon>
        <taxon>Nevskiales</taxon>
        <taxon>Nevskiaceae</taxon>
        <taxon>Solimonas</taxon>
    </lineage>
</organism>
<feature type="transmembrane region" description="Helical" evidence="6">
    <location>
        <begin position="158"/>
        <end position="175"/>
    </location>
</feature>
<dbReference type="EMBL" id="FOFS01000007">
    <property type="protein sequence ID" value="SEQ50672.1"/>
    <property type="molecule type" value="Genomic_DNA"/>
</dbReference>
<keyword evidence="5 6" id="KW-0472">Membrane</keyword>
<dbReference type="PANTHER" id="PTHR12778">
    <property type="entry name" value="SOLUTE CARRIER FAMILY 33 ACETYL-COA TRANSPORTER -RELATED"/>
    <property type="match status" value="1"/>
</dbReference>
<dbReference type="InterPro" id="IPR020846">
    <property type="entry name" value="MFS_dom"/>
</dbReference>
<comment type="subcellular location">
    <subcellularLocation>
        <location evidence="1">Membrane</location>
        <topology evidence="1">Multi-pass membrane protein</topology>
    </subcellularLocation>
</comment>
<dbReference type="SUPFAM" id="SSF103473">
    <property type="entry name" value="MFS general substrate transporter"/>
    <property type="match status" value="1"/>
</dbReference>
<evidence type="ECO:0000256" key="2">
    <source>
        <dbReference type="ARBA" id="ARBA00022448"/>
    </source>
</evidence>
<feature type="transmembrane region" description="Helical" evidence="6">
    <location>
        <begin position="21"/>
        <end position="44"/>
    </location>
</feature>
<feature type="transmembrane region" description="Helical" evidence="6">
    <location>
        <begin position="327"/>
        <end position="345"/>
    </location>
</feature>
<evidence type="ECO:0000313" key="9">
    <source>
        <dbReference type="Proteomes" id="UP000199233"/>
    </source>
</evidence>
<keyword evidence="2" id="KW-0813">Transport</keyword>
<dbReference type="InterPro" id="IPR004752">
    <property type="entry name" value="AmpG_permease/AT-1"/>
</dbReference>
<name>A0A1H9GKM7_9GAMM</name>
<feature type="transmembrane region" description="Helical" evidence="6">
    <location>
        <begin position="50"/>
        <end position="69"/>
    </location>
</feature>
<evidence type="ECO:0000256" key="5">
    <source>
        <dbReference type="ARBA" id="ARBA00023136"/>
    </source>
</evidence>
<dbReference type="Pfam" id="PF07690">
    <property type="entry name" value="MFS_1"/>
    <property type="match status" value="1"/>
</dbReference>
<feature type="transmembrane region" description="Helical" evidence="6">
    <location>
        <begin position="236"/>
        <end position="253"/>
    </location>
</feature>
<feature type="transmembrane region" description="Helical" evidence="6">
    <location>
        <begin position="357"/>
        <end position="378"/>
    </location>
</feature>
<dbReference type="AlphaFoldDB" id="A0A1H9GKM7"/>
<feature type="transmembrane region" description="Helical" evidence="6">
    <location>
        <begin position="90"/>
        <end position="108"/>
    </location>
</feature>
<dbReference type="OrthoDB" id="9787815at2"/>
<keyword evidence="9" id="KW-1185">Reference proteome</keyword>
<dbReference type="InterPro" id="IPR036259">
    <property type="entry name" value="MFS_trans_sf"/>
</dbReference>
<evidence type="ECO:0000256" key="6">
    <source>
        <dbReference type="SAM" id="Phobius"/>
    </source>
</evidence>
<dbReference type="GO" id="GO:0022857">
    <property type="term" value="F:transmembrane transporter activity"/>
    <property type="evidence" value="ECO:0007669"/>
    <property type="project" value="InterPro"/>
</dbReference>
<dbReference type="NCBIfam" id="TIGR00901">
    <property type="entry name" value="2A0125"/>
    <property type="match status" value="1"/>
</dbReference>
<keyword evidence="4 6" id="KW-1133">Transmembrane helix</keyword>
<evidence type="ECO:0000256" key="3">
    <source>
        <dbReference type="ARBA" id="ARBA00022692"/>
    </source>
</evidence>
<evidence type="ECO:0000256" key="1">
    <source>
        <dbReference type="ARBA" id="ARBA00004141"/>
    </source>
</evidence>
<protein>
    <submittedName>
        <fullName evidence="8">MFS transporter, PAT family, beta-lactamase induction signal transducer AmpG</fullName>
    </submittedName>
</protein>
<feature type="domain" description="Major facilitator superfamily (MFS) profile" evidence="7">
    <location>
        <begin position="17"/>
        <end position="443"/>
    </location>
</feature>
<evidence type="ECO:0000313" key="8">
    <source>
        <dbReference type="EMBL" id="SEQ50672.1"/>
    </source>
</evidence>
<feature type="transmembrane region" description="Helical" evidence="6">
    <location>
        <begin position="420"/>
        <end position="439"/>
    </location>
</feature>
<feature type="transmembrane region" description="Helical" evidence="6">
    <location>
        <begin position="260"/>
        <end position="281"/>
    </location>
</feature>
<accession>A0A1H9GKM7</accession>
<reference evidence="8 9" key="1">
    <citation type="submission" date="2016-10" db="EMBL/GenBank/DDBJ databases">
        <authorList>
            <person name="de Groot N.N."/>
        </authorList>
    </citation>
    <scope>NUCLEOTIDE SEQUENCE [LARGE SCALE GENOMIC DNA]</scope>
    <source>
        <strain evidence="8 9">DSM 25927</strain>
    </source>
</reference>
<evidence type="ECO:0000259" key="7">
    <source>
        <dbReference type="PROSITE" id="PS50850"/>
    </source>
</evidence>
<evidence type="ECO:0000256" key="4">
    <source>
        <dbReference type="ARBA" id="ARBA00022989"/>
    </source>
</evidence>
<dbReference type="InterPro" id="IPR011701">
    <property type="entry name" value="MFS"/>
</dbReference>
<dbReference type="PANTHER" id="PTHR12778:SF10">
    <property type="entry name" value="MAJOR FACILITATOR SUPERFAMILY DOMAIN-CONTAINING PROTEIN 3"/>
    <property type="match status" value="1"/>
</dbReference>